<dbReference type="Gene3D" id="3.40.50.1820">
    <property type="entry name" value="alpha/beta hydrolase"/>
    <property type="match status" value="1"/>
</dbReference>
<dbReference type="EMBL" id="MN740159">
    <property type="protein sequence ID" value="QHT90804.1"/>
    <property type="molecule type" value="Genomic_DNA"/>
</dbReference>
<evidence type="ECO:0000313" key="1">
    <source>
        <dbReference type="EMBL" id="QHT90804.1"/>
    </source>
</evidence>
<proteinExistence type="predicted"/>
<reference evidence="1" key="1">
    <citation type="journal article" date="2020" name="Nature">
        <title>Giant virus diversity and host interactions through global metagenomics.</title>
        <authorList>
            <person name="Schulz F."/>
            <person name="Roux S."/>
            <person name="Paez-Espino D."/>
            <person name="Jungbluth S."/>
            <person name="Walsh D.A."/>
            <person name="Denef V.J."/>
            <person name="McMahon K.D."/>
            <person name="Konstantinidis K.T."/>
            <person name="Eloe-Fadrosh E.A."/>
            <person name="Kyrpides N.C."/>
            <person name="Woyke T."/>
        </authorList>
    </citation>
    <scope>NUCLEOTIDE SEQUENCE</scope>
    <source>
        <strain evidence="1">GVMAG-M-3300023184-71</strain>
    </source>
</reference>
<dbReference type="SUPFAM" id="SSF53474">
    <property type="entry name" value="alpha/beta-Hydrolases"/>
    <property type="match status" value="1"/>
</dbReference>
<organism evidence="1">
    <name type="scientific">viral metagenome</name>
    <dbReference type="NCBI Taxonomy" id="1070528"/>
    <lineage>
        <taxon>unclassified sequences</taxon>
        <taxon>metagenomes</taxon>
        <taxon>organismal metagenomes</taxon>
    </lineage>
</organism>
<accession>A0A6C0ICN3</accession>
<dbReference type="InterPro" id="IPR029058">
    <property type="entry name" value="AB_hydrolase_fold"/>
</dbReference>
<sequence length="346" mass="40059">MRFLPLLFQIILYRGSHVPRTMYDPLVGALQQRLVDINATVSVQPYGWFRRRTFSEPSVILGHSFGGYFALQDAPQKNVQGIVLLNSHFNSRRPAWYYPGIDQEKVDPPVLVVAGGQDERLPLKHILSDLWEKIDVPLARTFYQIYPEATHFSTLQEKQVVDDIEVFVRGIVAKNLAPIQKRCQPSETRFGYFPLSQMVPRGRDFTRSVDLVDGLLKIFLQKNFWTWLHHIAFLLQTPNEYQNFVYTDYGDHILIKACNLSPDEIKRLCRTILPEHYSTSLKIQTVSPTLLGLYQWLLLPLVASNDMNSTVKWPILHLPVRENVDYYKILHPRQIILKALESSKST</sequence>
<name>A0A6C0ICN3_9ZZZZ</name>
<protein>
    <submittedName>
        <fullName evidence="1">Uncharacterized protein</fullName>
    </submittedName>
</protein>
<dbReference type="AlphaFoldDB" id="A0A6C0ICN3"/>